<dbReference type="InterPro" id="IPR002142">
    <property type="entry name" value="Peptidase_S49"/>
</dbReference>
<gene>
    <name evidence="6" type="ORF">LCGC14_0268520</name>
</gene>
<reference evidence="6" key="1">
    <citation type="journal article" date="2015" name="Nature">
        <title>Complex archaea that bridge the gap between prokaryotes and eukaryotes.</title>
        <authorList>
            <person name="Spang A."/>
            <person name="Saw J.H."/>
            <person name="Jorgensen S.L."/>
            <person name="Zaremba-Niedzwiedzka K."/>
            <person name="Martijn J."/>
            <person name="Lind A.E."/>
            <person name="van Eijk R."/>
            <person name="Schleper C."/>
            <person name="Guy L."/>
            <person name="Ettema T.J."/>
        </authorList>
    </citation>
    <scope>NUCLEOTIDE SEQUENCE</scope>
</reference>
<protein>
    <recommendedName>
        <fullName evidence="5">Peptidase S49 domain-containing protein</fullName>
    </recommendedName>
</protein>
<dbReference type="Pfam" id="PF01343">
    <property type="entry name" value="Peptidase_S49"/>
    <property type="match status" value="1"/>
</dbReference>
<keyword evidence="4" id="KW-0720">Serine protease</keyword>
<comment type="similarity">
    <text evidence="1">Belongs to the peptidase S49 family.</text>
</comment>
<dbReference type="CDD" id="cd07023">
    <property type="entry name" value="S49_Sppa_N_C"/>
    <property type="match status" value="1"/>
</dbReference>
<evidence type="ECO:0000256" key="2">
    <source>
        <dbReference type="ARBA" id="ARBA00022670"/>
    </source>
</evidence>
<evidence type="ECO:0000256" key="4">
    <source>
        <dbReference type="ARBA" id="ARBA00022825"/>
    </source>
</evidence>
<dbReference type="SUPFAM" id="SSF52096">
    <property type="entry name" value="ClpP/crotonase"/>
    <property type="match status" value="1"/>
</dbReference>
<dbReference type="AlphaFoldDB" id="A0A0F9X4J0"/>
<dbReference type="PANTHER" id="PTHR42987">
    <property type="entry name" value="PEPTIDASE S49"/>
    <property type="match status" value="1"/>
</dbReference>
<evidence type="ECO:0000313" key="6">
    <source>
        <dbReference type="EMBL" id="KKN86453.1"/>
    </source>
</evidence>
<keyword evidence="3" id="KW-0378">Hydrolase</keyword>
<name>A0A0F9X4J0_9ZZZZ</name>
<dbReference type="InterPro" id="IPR047272">
    <property type="entry name" value="S49_SppA_C"/>
</dbReference>
<evidence type="ECO:0000256" key="3">
    <source>
        <dbReference type="ARBA" id="ARBA00022801"/>
    </source>
</evidence>
<accession>A0A0F9X4J0</accession>
<dbReference type="InterPro" id="IPR029045">
    <property type="entry name" value="ClpP/crotonase-like_dom_sf"/>
</dbReference>
<feature type="domain" description="Peptidase S49" evidence="5">
    <location>
        <begin position="88"/>
        <end position="225"/>
    </location>
</feature>
<proteinExistence type="inferred from homology"/>
<dbReference type="PANTHER" id="PTHR42987:SF8">
    <property type="entry name" value="PROTEINASE"/>
    <property type="match status" value="1"/>
</dbReference>
<organism evidence="6">
    <name type="scientific">marine sediment metagenome</name>
    <dbReference type="NCBI Taxonomy" id="412755"/>
    <lineage>
        <taxon>unclassified sequences</taxon>
        <taxon>metagenomes</taxon>
        <taxon>ecological metagenomes</taxon>
    </lineage>
</organism>
<dbReference type="GO" id="GO:0008236">
    <property type="term" value="F:serine-type peptidase activity"/>
    <property type="evidence" value="ECO:0007669"/>
    <property type="project" value="UniProtKB-KW"/>
</dbReference>
<dbReference type="Gene3D" id="6.20.330.10">
    <property type="match status" value="1"/>
</dbReference>
<dbReference type="EMBL" id="LAZR01000147">
    <property type="protein sequence ID" value="KKN86453.1"/>
    <property type="molecule type" value="Genomic_DNA"/>
</dbReference>
<keyword evidence="2" id="KW-0645">Protease</keyword>
<evidence type="ECO:0000259" key="5">
    <source>
        <dbReference type="Pfam" id="PF01343"/>
    </source>
</evidence>
<dbReference type="GO" id="GO:0006508">
    <property type="term" value="P:proteolysis"/>
    <property type="evidence" value="ECO:0007669"/>
    <property type="project" value="UniProtKB-KW"/>
</dbReference>
<comment type="caution">
    <text evidence="6">The sequence shown here is derived from an EMBL/GenBank/DDBJ whole genome shotgun (WGS) entry which is preliminary data.</text>
</comment>
<sequence length="291" mass="31226">MANPLQKILPKRFRSDDTVIPVVRLSGAIMTSQSALRPTLSLATAAPVLQKAFDYKKAPAVAIVVNSPGGSPVQSRLIHQRIRDLAEEKSKRVLVFVEDVAASGGYMIACAGDEIIADPSSIVGSIGVVSGSFGFVEAIAKLGIERRVHTAGTSKATLDPFQPEKAEDVEHLKALQREVHQTFIDLVKNSRGNRLVEDDDLFSGLFWSGLRGRDLGLVDQIGDLRGTLRARFGDKVKPVLIQASRSLFGRKQPGIRADMVAGAGLASIGAGFASEILSTAEERALWARFGL</sequence>
<dbReference type="Gene3D" id="3.90.226.10">
    <property type="entry name" value="2-enoyl-CoA Hydratase, Chain A, domain 1"/>
    <property type="match status" value="1"/>
</dbReference>
<evidence type="ECO:0000256" key="1">
    <source>
        <dbReference type="ARBA" id="ARBA00008683"/>
    </source>
</evidence>